<dbReference type="RefSeq" id="WP_004120917.1">
    <property type="nucleotide sequence ID" value="NZ_ADEQ01000004.1"/>
</dbReference>
<evidence type="ECO:0000313" key="1">
    <source>
        <dbReference type="EMBL" id="EIK80746.1"/>
    </source>
</evidence>
<keyword evidence="1" id="KW-0489">Methyltransferase</keyword>
<dbReference type="GO" id="GO:0032259">
    <property type="term" value="P:methylation"/>
    <property type="evidence" value="ECO:0007669"/>
    <property type="project" value="UniProtKB-KW"/>
</dbReference>
<dbReference type="EMBL" id="ADEQ01000004">
    <property type="protein sequence ID" value="EIK80746.1"/>
    <property type="molecule type" value="Genomic_DNA"/>
</dbReference>
<dbReference type="PATRIC" id="fig|698955.3.peg.374"/>
<dbReference type="GO" id="GO:0008168">
    <property type="term" value="F:methyltransferase activity"/>
    <property type="evidence" value="ECO:0007669"/>
    <property type="project" value="UniProtKB-KW"/>
</dbReference>
<dbReference type="Proteomes" id="UP000005936">
    <property type="component" value="Unassembled WGS sequence"/>
</dbReference>
<keyword evidence="1" id="KW-0808">Transferase</keyword>
<sequence length="85" mass="10288">MLFIREKEYEDVKTYQAYVEPKGSQLLFEDEWKEKFLGQIENNYKINDILGRGYKIIGLPFFNQENRMSEIRQSTKRFSIKIIVM</sequence>
<organism evidence="1 2">
    <name type="scientific">Gardnerella vaginalis 55152</name>
    <dbReference type="NCBI Taxonomy" id="698955"/>
    <lineage>
        <taxon>Bacteria</taxon>
        <taxon>Bacillati</taxon>
        <taxon>Actinomycetota</taxon>
        <taxon>Actinomycetes</taxon>
        <taxon>Bifidobacteriales</taxon>
        <taxon>Bifidobacteriaceae</taxon>
        <taxon>Gardnerella</taxon>
    </lineage>
</organism>
<comment type="caution">
    <text evidence="1">The sequence shown here is derived from an EMBL/GenBank/DDBJ whole genome shotgun (WGS) entry which is preliminary data.</text>
</comment>
<proteinExistence type="predicted"/>
<accession>I4LUV6</accession>
<protein>
    <submittedName>
        <fullName evidence="1">Type III restriction-modification system: methylase</fullName>
    </submittedName>
</protein>
<evidence type="ECO:0000313" key="2">
    <source>
        <dbReference type="Proteomes" id="UP000005936"/>
    </source>
</evidence>
<name>I4LUV6_GARVA</name>
<dbReference type="AlphaFoldDB" id="I4LUV6"/>
<gene>
    <name evidence="1" type="ORF">CGSMWGv55152_01920</name>
</gene>
<reference evidence="1 2" key="1">
    <citation type="journal article" date="2012" name="J. Bacteriol.">
        <title>Comparative Genomic Analyses of 17 Clinical Isolates of Gardnerella vaginalis Provide Evidence of Multiple Genetically Isolated Clades Consistent with Subspeciation into Genovars.</title>
        <authorList>
            <person name="Ahmed A."/>
            <person name="Earl J."/>
            <person name="Retchless A."/>
            <person name="Hillier S."/>
            <person name="Rabe L."/>
            <person name="Cherpes T."/>
            <person name="Powell E."/>
            <person name="Janto B."/>
            <person name="Eutsey R."/>
            <person name="Hiller N.L."/>
            <person name="Boissy R."/>
            <person name="Dahlgreen M."/>
            <person name="Hall B."/>
            <person name="Costerton J."/>
            <person name="Post J.C."/>
            <person name="Hu F."/>
            <person name="Ehrlich G."/>
        </authorList>
    </citation>
    <scope>NUCLEOTIDE SEQUENCE [LARGE SCALE GENOMIC DNA]</scope>
    <source>
        <strain evidence="1 2">55152</strain>
    </source>
</reference>